<keyword evidence="3" id="KW-0808">Transferase</keyword>
<dbReference type="CDD" id="cd00616">
    <property type="entry name" value="AHBA_syn"/>
    <property type="match status" value="1"/>
</dbReference>
<evidence type="ECO:0000256" key="3">
    <source>
        <dbReference type="ARBA" id="ARBA00022679"/>
    </source>
</evidence>
<dbReference type="PANTHER" id="PTHR30244:SF34">
    <property type="entry name" value="DTDP-4-AMINO-4,6-DIDEOXYGALACTOSE TRANSAMINASE"/>
    <property type="match status" value="1"/>
</dbReference>
<evidence type="ECO:0000256" key="6">
    <source>
        <dbReference type="RuleBase" id="RU004508"/>
    </source>
</evidence>
<name>A0ABQ3S4P9_9ACTN</name>
<evidence type="ECO:0000256" key="4">
    <source>
        <dbReference type="ARBA" id="ARBA00022898"/>
    </source>
</evidence>
<dbReference type="Gene3D" id="3.90.1150.10">
    <property type="entry name" value="Aspartate Aminotransferase, domain 1"/>
    <property type="match status" value="1"/>
</dbReference>
<evidence type="ECO:0000256" key="1">
    <source>
        <dbReference type="ARBA" id="ARBA00001933"/>
    </source>
</evidence>
<dbReference type="Proteomes" id="UP000649259">
    <property type="component" value="Unassembled WGS sequence"/>
</dbReference>
<evidence type="ECO:0000256" key="5">
    <source>
        <dbReference type="ARBA" id="ARBA00038398"/>
    </source>
</evidence>
<gene>
    <name evidence="7" type="primary">rifK_1</name>
    <name evidence="7" type="ORF">Saso_47610</name>
</gene>
<accession>A0ABQ3S4P9</accession>
<dbReference type="PANTHER" id="PTHR30244">
    <property type="entry name" value="TRANSAMINASE"/>
    <property type="match status" value="1"/>
</dbReference>
<dbReference type="EMBL" id="BNEB01000005">
    <property type="protein sequence ID" value="GHI63111.1"/>
    <property type="molecule type" value="Genomic_DNA"/>
</dbReference>
<dbReference type="SUPFAM" id="SSF53383">
    <property type="entry name" value="PLP-dependent transferases"/>
    <property type="match status" value="1"/>
</dbReference>
<comment type="caution">
    <text evidence="7">The sequence shown here is derived from an EMBL/GenBank/DDBJ whole genome shotgun (WGS) entry which is preliminary data.</text>
</comment>
<evidence type="ECO:0000313" key="7">
    <source>
        <dbReference type="EMBL" id="GHI63111.1"/>
    </source>
</evidence>
<reference evidence="8" key="1">
    <citation type="submission" date="2023-07" db="EMBL/GenBank/DDBJ databases">
        <title>Whole genome shotgun sequence of Streptomyces cacaoi subsp. asoensis NBRC 13813.</title>
        <authorList>
            <person name="Komaki H."/>
            <person name="Tamura T."/>
        </authorList>
    </citation>
    <scope>NUCLEOTIDE SEQUENCE [LARGE SCALE GENOMIC DNA]</scope>
    <source>
        <strain evidence="8">NBRC 13813</strain>
    </source>
</reference>
<evidence type="ECO:0000256" key="2">
    <source>
        <dbReference type="ARBA" id="ARBA00022576"/>
    </source>
</evidence>
<dbReference type="InterPro" id="IPR015424">
    <property type="entry name" value="PyrdxlP-dep_Trfase"/>
</dbReference>
<protein>
    <submittedName>
        <fullName evidence="7">3-amino-5-hydroxybenzoate synthase</fullName>
    </submittedName>
</protein>
<keyword evidence="8" id="KW-1185">Reference proteome</keyword>
<organism evidence="7 8">
    <name type="scientific">Streptomyces asoensis</name>
    <dbReference type="NCBI Taxonomy" id="249586"/>
    <lineage>
        <taxon>Bacteria</taxon>
        <taxon>Bacillati</taxon>
        <taxon>Actinomycetota</taxon>
        <taxon>Actinomycetes</taxon>
        <taxon>Kitasatosporales</taxon>
        <taxon>Streptomycetaceae</taxon>
        <taxon>Streptomyces</taxon>
    </lineage>
</organism>
<dbReference type="InterPro" id="IPR000653">
    <property type="entry name" value="DegT/StrS_aminotransferase"/>
</dbReference>
<proteinExistence type="inferred from homology"/>
<keyword evidence="2" id="KW-0032">Aminotransferase</keyword>
<dbReference type="GeneID" id="91472607"/>
<comment type="cofactor">
    <cofactor evidence="1">
        <name>pyridoxal 5'-phosphate</name>
        <dbReference type="ChEBI" id="CHEBI:597326"/>
    </cofactor>
</comment>
<sequence>MALALDGGNPVRRHDFPAWPYHDDTERAALVRAVDQGQWWRVGGSEVTSFEAEFGEYHGGTTLAVTNGTHALELGLELLGLKPGDEVIVPAFTFISTSIAVQRAGGVPVPADVDPVTYCLDPQTLEAVRTPRTRVVIPVHMAGHVADMDAIGAWAARHDIVVFQDAAHAHGAVWSGRRIGDFGTLAAFSFQNGKLMTAGEGGALLLPSQEWFDEAFSRHSCGRPLGDTDYEHRSPSSNYRMTEFAGAVLRAQLARLAEQNARRESRWKTLSAALREIPGVVPQGRDPRCDLNPHYMAMAALDPAAHPGTDRDLVVKALVAEGIPAFVNYPPVYRTRAHEALLGNGLPDTAELAERNPVSEHLGANGFWLHHRVLLGTDADCADVAEAVAKVLTELAGKKRSAR</sequence>
<evidence type="ECO:0000313" key="8">
    <source>
        <dbReference type="Proteomes" id="UP000649259"/>
    </source>
</evidence>
<dbReference type="Pfam" id="PF01041">
    <property type="entry name" value="DegT_DnrJ_EryC1"/>
    <property type="match status" value="1"/>
</dbReference>
<comment type="similarity">
    <text evidence="5">Belongs to the DegT/DnrJ/EryC1 family. L-glutamine:2-deoxy-scyllo-inosose/scyllo-inosose aminotransferase subfamily.</text>
</comment>
<keyword evidence="4 6" id="KW-0663">Pyridoxal phosphate</keyword>
<dbReference type="RefSeq" id="WP_189921957.1">
    <property type="nucleotide sequence ID" value="NZ_BMSI01000005.1"/>
</dbReference>
<dbReference type="Gene3D" id="3.40.640.10">
    <property type="entry name" value="Type I PLP-dependent aspartate aminotransferase-like (Major domain)"/>
    <property type="match status" value="1"/>
</dbReference>
<dbReference type="InterPro" id="IPR015422">
    <property type="entry name" value="PyrdxlP-dep_Trfase_small"/>
</dbReference>
<dbReference type="PIRSF" id="PIRSF000390">
    <property type="entry name" value="PLP_StrS"/>
    <property type="match status" value="1"/>
</dbReference>
<dbReference type="InterPro" id="IPR015421">
    <property type="entry name" value="PyrdxlP-dep_Trfase_major"/>
</dbReference>